<reference evidence="9 10" key="1">
    <citation type="journal article" date="2016" name="J. Biotechnol.">
        <title>First complete genome sequence of a species in the genus Microterricola, an extremophilic cold active enzyme producing bacterial strain ERGS5:02 isolated from Sikkim Himalaya.</title>
        <authorList>
            <person name="Himanshu"/>
            <person name="Swarnkar M.K."/>
            <person name="Singh D."/>
            <person name="Kumar R."/>
        </authorList>
    </citation>
    <scope>NUCLEOTIDE SEQUENCE [LARGE SCALE GENOMIC DNA]</scope>
    <source>
        <strain evidence="9 10">ERGS5:02</strain>
    </source>
</reference>
<dbReference type="PANTHER" id="PTHR47268:SF4">
    <property type="entry name" value="ACYLPHOSPHATASE"/>
    <property type="match status" value="1"/>
</dbReference>
<evidence type="ECO:0000256" key="5">
    <source>
        <dbReference type="PROSITE-ProRule" id="PRU00520"/>
    </source>
</evidence>
<sequence length="99" mass="10916">MTAAKHVILRGQVQGVGFRYAARAEAERLGISGWVRNRPDGAVEAEVYGGEAAVEQMLDWLGRGPQGADIATVEVKDVLRTDSTRHWFQRPAPGFRILQ</sequence>
<comment type="catalytic activity">
    <reaction evidence="4 5 6">
        <text>an acyl phosphate + H2O = a carboxylate + phosphate + H(+)</text>
        <dbReference type="Rhea" id="RHEA:14965"/>
        <dbReference type="ChEBI" id="CHEBI:15377"/>
        <dbReference type="ChEBI" id="CHEBI:15378"/>
        <dbReference type="ChEBI" id="CHEBI:29067"/>
        <dbReference type="ChEBI" id="CHEBI:43474"/>
        <dbReference type="ChEBI" id="CHEBI:59918"/>
        <dbReference type="EC" id="3.6.1.7"/>
    </reaction>
</comment>
<dbReference type="AlphaFoldDB" id="A0A0X8E300"/>
<evidence type="ECO:0000256" key="7">
    <source>
        <dbReference type="RuleBase" id="RU004168"/>
    </source>
</evidence>
<dbReference type="RefSeq" id="WP_067228455.1">
    <property type="nucleotide sequence ID" value="NZ_CP014145.1"/>
</dbReference>
<gene>
    <name evidence="9" type="ORF">AWU67_10025</name>
</gene>
<dbReference type="Gene3D" id="3.30.70.100">
    <property type="match status" value="1"/>
</dbReference>
<evidence type="ECO:0000256" key="6">
    <source>
        <dbReference type="RuleBase" id="RU000553"/>
    </source>
</evidence>
<organism evidence="9 10">
    <name type="scientific">Microterricola viridarii</name>
    <dbReference type="NCBI Taxonomy" id="412690"/>
    <lineage>
        <taxon>Bacteria</taxon>
        <taxon>Bacillati</taxon>
        <taxon>Actinomycetota</taxon>
        <taxon>Actinomycetes</taxon>
        <taxon>Micrococcales</taxon>
        <taxon>Microbacteriaceae</taxon>
        <taxon>Microterricola</taxon>
    </lineage>
</organism>
<dbReference type="OrthoDB" id="3182027at2"/>
<dbReference type="KEGG" id="mvd:AWU67_10025"/>
<dbReference type="PROSITE" id="PS00150">
    <property type="entry name" value="ACYLPHOSPHATASE_1"/>
    <property type="match status" value="1"/>
</dbReference>
<evidence type="ECO:0000256" key="2">
    <source>
        <dbReference type="ARBA" id="ARBA00012150"/>
    </source>
</evidence>
<evidence type="ECO:0000313" key="9">
    <source>
        <dbReference type="EMBL" id="AMB59138.1"/>
    </source>
</evidence>
<dbReference type="SUPFAM" id="SSF54975">
    <property type="entry name" value="Acylphosphatase/BLUF domain-like"/>
    <property type="match status" value="1"/>
</dbReference>
<feature type="active site" evidence="5">
    <location>
        <position position="19"/>
    </location>
</feature>
<feature type="active site" evidence="5">
    <location>
        <position position="37"/>
    </location>
</feature>
<evidence type="ECO:0000256" key="1">
    <source>
        <dbReference type="ARBA" id="ARBA00005614"/>
    </source>
</evidence>
<dbReference type="Pfam" id="PF00708">
    <property type="entry name" value="Acylphosphatase"/>
    <property type="match status" value="1"/>
</dbReference>
<dbReference type="InterPro" id="IPR020456">
    <property type="entry name" value="Acylphosphatase"/>
</dbReference>
<dbReference type="PANTHER" id="PTHR47268">
    <property type="entry name" value="ACYLPHOSPHATASE"/>
    <property type="match status" value="1"/>
</dbReference>
<keyword evidence="10" id="KW-1185">Reference proteome</keyword>
<evidence type="ECO:0000256" key="3">
    <source>
        <dbReference type="ARBA" id="ARBA00015991"/>
    </source>
</evidence>
<dbReference type="InterPro" id="IPR001792">
    <property type="entry name" value="Acylphosphatase-like_dom"/>
</dbReference>
<dbReference type="EMBL" id="CP014145">
    <property type="protein sequence ID" value="AMB59138.1"/>
    <property type="molecule type" value="Genomic_DNA"/>
</dbReference>
<reference evidence="10" key="2">
    <citation type="submission" date="2016-01" db="EMBL/GenBank/DDBJ databases">
        <title>First complete genome sequence of a species in the genus Microterricola, an extremophilic cold active enzyme producing strain ERGS5:02 isolated from Sikkim Himalaya.</title>
        <authorList>
            <person name="Kumar R."/>
            <person name="Singh D."/>
            <person name="Swarnkar M.K."/>
        </authorList>
    </citation>
    <scope>NUCLEOTIDE SEQUENCE [LARGE SCALE GENOMIC DNA]</scope>
    <source>
        <strain evidence="10">ERGS5:02</strain>
    </source>
</reference>
<dbReference type="InterPro" id="IPR017968">
    <property type="entry name" value="Acylphosphatase_CS"/>
</dbReference>
<comment type="similarity">
    <text evidence="1 7">Belongs to the acylphosphatase family.</text>
</comment>
<dbReference type="Proteomes" id="UP000058305">
    <property type="component" value="Chromosome"/>
</dbReference>
<accession>A0A0X8E300</accession>
<keyword evidence="5 6" id="KW-0378">Hydrolase</keyword>
<dbReference type="PROSITE" id="PS51160">
    <property type="entry name" value="ACYLPHOSPHATASE_3"/>
    <property type="match status" value="1"/>
</dbReference>
<name>A0A0X8E300_9MICO</name>
<protein>
    <recommendedName>
        <fullName evidence="3 5">Acylphosphatase</fullName>
        <ecNumber evidence="2 5">3.6.1.7</ecNumber>
    </recommendedName>
</protein>
<dbReference type="InterPro" id="IPR036046">
    <property type="entry name" value="Acylphosphatase-like_dom_sf"/>
</dbReference>
<feature type="domain" description="Acylphosphatase-like" evidence="8">
    <location>
        <begin position="4"/>
        <end position="99"/>
    </location>
</feature>
<proteinExistence type="inferred from homology"/>
<evidence type="ECO:0000256" key="4">
    <source>
        <dbReference type="ARBA" id="ARBA00047645"/>
    </source>
</evidence>
<dbReference type="GO" id="GO:0003998">
    <property type="term" value="F:acylphosphatase activity"/>
    <property type="evidence" value="ECO:0007669"/>
    <property type="project" value="UniProtKB-EC"/>
</dbReference>
<dbReference type="EC" id="3.6.1.7" evidence="2 5"/>
<dbReference type="PRINTS" id="PR00112">
    <property type="entry name" value="ACYLPHPHTASE"/>
</dbReference>
<evidence type="ECO:0000313" key="10">
    <source>
        <dbReference type="Proteomes" id="UP000058305"/>
    </source>
</evidence>
<dbReference type="PROSITE" id="PS00151">
    <property type="entry name" value="ACYLPHOSPHATASE_2"/>
    <property type="match status" value="1"/>
</dbReference>
<evidence type="ECO:0000259" key="8">
    <source>
        <dbReference type="PROSITE" id="PS51160"/>
    </source>
</evidence>